<evidence type="ECO:0008006" key="5">
    <source>
        <dbReference type="Google" id="ProtNLM"/>
    </source>
</evidence>
<feature type="region of interest" description="Disordered" evidence="1">
    <location>
        <begin position="80"/>
        <end position="125"/>
    </location>
</feature>
<keyword evidence="4" id="KW-1185">Reference proteome</keyword>
<evidence type="ECO:0000256" key="2">
    <source>
        <dbReference type="SAM" id="Phobius"/>
    </source>
</evidence>
<keyword evidence="2" id="KW-0812">Transmembrane</keyword>
<evidence type="ECO:0000313" key="4">
    <source>
        <dbReference type="Proteomes" id="UP000838748"/>
    </source>
</evidence>
<evidence type="ECO:0000313" key="3">
    <source>
        <dbReference type="EMBL" id="CAH0542927.1"/>
    </source>
</evidence>
<feature type="compositionally biased region" description="Basic and acidic residues" evidence="1">
    <location>
        <begin position="113"/>
        <end position="125"/>
    </location>
</feature>
<keyword evidence="2" id="KW-0472">Membrane</keyword>
<dbReference type="RefSeq" id="WP_237363782.1">
    <property type="nucleotide sequence ID" value="NZ_CAKLDM010000003.1"/>
</dbReference>
<gene>
    <name evidence="3" type="ORF">VMF7928_04305</name>
</gene>
<feature type="compositionally biased region" description="Polar residues" evidence="1">
    <location>
        <begin position="94"/>
        <end position="112"/>
    </location>
</feature>
<dbReference type="EMBL" id="CAKLDM010000003">
    <property type="protein sequence ID" value="CAH0542927.1"/>
    <property type="molecule type" value="Genomic_DNA"/>
</dbReference>
<protein>
    <recommendedName>
        <fullName evidence="5">Zinc finger/thioredoxin putative domain-containing protein</fullName>
    </recommendedName>
</protein>
<organism evidence="3 4">
    <name type="scientific">Vibrio marisflavi CECT 7928</name>
    <dbReference type="NCBI Taxonomy" id="634439"/>
    <lineage>
        <taxon>Bacteria</taxon>
        <taxon>Pseudomonadati</taxon>
        <taxon>Pseudomonadota</taxon>
        <taxon>Gammaproteobacteria</taxon>
        <taxon>Vibrionales</taxon>
        <taxon>Vibrionaceae</taxon>
        <taxon>Vibrio</taxon>
    </lineage>
</organism>
<reference evidence="3" key="1">
    <citation type="submission" date="2021-11" db="EMBL/GenBank/DDBJ databases">
        <authorList>
            <person name="Rodrigo-Torres L."/>
            <person name="Arahal R. D."/>
            <person name="Lucena T."/>
        </authorList>
    </citation>
    <scope>NUCLEOTIDE SEQUENCE</scope>
    <source>
        <strain evidence="3">CECT 7928</strain>
    </source>
</reference>
<feature type="transmembrane region" description="Helical" evidence="2">
    <location>
        <begin position="135"/>
        <end position="153"/>
    </location>
</feature>
<proteinExistence type="predicted"/>
<keyword evidence="2" id="KW-1133">Transmembrane helix</keyword>
<evidence type="ECO:0000256" key="1">
    <source>
        <dbReference type="SAM" id="MobiDB-lite"/>
    </source>
</evidence>
<comment type="caution">
    <text evidence="3">The sequence shown here is derived from an EMBL/GenBank/DDBJ whole genome shotgun (WGS) entry which is preliminary data.</text>
</comment>
<dbReference type="Proteomes" id="UP000838748">
    <property type="component" value="Unassembled WGS sequence"/>
</dbReference>
<name>A0ABN8E9N8_9VIBR</name>
<sequence length="166" mass="17856">MSRYDNPVRGAVQCPVCHSVATVHHIGEGKLIAAGEPPKNSRNIGLKYYRCPKCGNSSMSRSVNDYIEKNMATDEAELKLTEPAVSDSVEKGDSSQSTEPSNDKVSSGNLTENKTEQVTESKPAEKASLITPKRVLIVLGVLAAGLWVSYTLFPKKSDQEVSDGSA</sequence>
<accession>A0ABN8E9N8</accession>